<comment type="caution">
    <text evidence="1">The sequence shown here is derived from an EMBL/GenBank/DDBJ whole genome shotgun (WGS) entry which is preliminary data.</text>
</comment>
<keyword evidence="2" id="KW-1185">Reference proteome</keyword>
<protein>
    <submittedName>
        <fullName evidence="1">Uncharacterized protein</fullName>
    </submittedName>
</protein>
<evidence type="ECO:0000313" key="2">
    <source>
        <dbReference type="Proteomes" id="UP000660708"/>
    </source>
</evidence>
<sequence>MLPILLLLSIALLMLLGCYIYNQYIDRKWLIAAYKRAKSSCSEASTEEEKSIAQARYEVIVTLLQCSSAKVVQ</sequence>
<evidence type="ECO:0000313" key="1">
    <source>
        <dbReference type="EMBL" id="MBE0348249.1"/>
    </source>
</evidence>
<name>A0A8I0MYB7_9GAMM</name>
<dbReference type="EMBL" id="AQHF01000032">
    <property type="protein sequence ID" value="MBE0348249.1"/>
    <property type="molecule type" value="Genomic_DNA"/>
</dbReference>
<dbReference type="AlphaFoldDB" id="A0A8I0MYB7"/>
<dbReference type="RefSeq" id="WP_147389434.1">
    <property type="nucleotide sequence ID" value="NZ_AQHF01000032.1"/>
</dbReference>
<gene>
    <name evidence="1" type="ORF">PPEP_a4526</name>
</gene>
<proteinExistence type="predicted"/>
<dbReference type="Proteomes" id="UP000660708">
    <property type="component" value="Unassembled WGS sequence"/>
</dbReference>
<accession>A0A8I0MYB7</accession>
<reference evidence="1 2" key="1">
    <citation type="submission" date="2015-06" db="EMBL/GenBank/DDBJ databases">
        <title>Genome sequence of Pseudoalteromonas peptidolytica.</title>
        <authorList>
            <person name="Xie B.-B."/>
            <person name="Rong J.-C."/>
            <person name="Qin Q.-L."/>
            <person name="Zhang Y.-Z."/>
        </authorList>
    </citation>
    <scope>NUCLEOTIDE SEQUENCE [LARGE SCALE GENOMIC DNA]</scope>
    <source>
        <strain evidence="1 2">F12-50-A1</strain>
    </source>
</reference>
<organism evidence="1 2">
    <name type="scientific">Pseudoalteromonas peptidolytica F12-50-A1</name>
    <dbReference type="NCBI Taxonomy" id="1315280"/>
    <lineage>
        <taxon>Bacteria</taxon>
        <taxon>Pseudomonadati</taxon>
        <taxon>Pseudomonadota</taxon>
        <taxon>Gammaproteobacteria</taxon>
        <taxon>Alteromonadales</taxon>
        <taxon>Pseudoalteromonadaceae</taxon>
        <taxon>Pseudoalteromonas</taxon>
    </lineage>
</organism>